<proteinExistence type="predicted"/>
<dbReference type="AlphaFoldDB" id="A0A6A4R5E8"/>
<sequence>MKDNKIGLMFSSSFSLPYIQFQSQDGIIAIFALILLCHYLILTPSSFFFFSFAS</sequence>
<keyword evidence="3" id="KW-1185">Reference proteome</keyword>
<evidence type="ECO:0000313" key="3">
    <source>
        <dbReference type="Proteomes" id="UP000447434"/>
    </source>
</evidence>
<comment type="caution">
    <text evidence="2">The sequence shown here is derived from an EMBL/GenBank/DDBJ whole genome shotgun (WGS) entry which is preliminary data.</text>
</comment>
<reference evidence="3" key="1">
    <citation type="journal article" date="2020" name="Nat. Commun.">
        <title>Genome sequence of the cluster root forming white lupin.</title>
        <authorList>
            <person name="Hufnagel B."/>
            <person name="Marques A."/>
            <person name="Soriano A."/>
            <person name="Marques L."/>
            <person name="Divol F."/>
            <person name="Doumas P."/>
            <person name="Sallet E."/>
            <person name="Mancinotti D."/>
            <person name="Carrere S."/>
            <person name="Marande W."/>
            <person name="Arribat S."/>
            <person name="Keller J."/>
            <person name="Huneau C."/>
            <person name="Blein T."/>
            <person name="Aime D."/>
            <person name="Laguerre M."/>
            <person name="Taylor J."/>
            <person name="Schubert V."/>
            <person name="Nelson M."/>
            <person name="Geu-Flores F."/>
            <person name="Crespi M."/>
            <person name="Gallardo-Guerrero K."/>
            <person name="Delaux P.-M."/>
            <person name="Salse J."/>
            <person name="Berges H."/>
            <person name="Guyot R."/>
            <person name="Gouzy J."/>
            <person name="Peret B."/>
        </authorList>
    </citation>
    <scope>NUCLEOTIDE SEQUENCE [LARGE SCALE GENOMIC DNA]</scope>
    <source>
        <strain evidence="3">cv. Amiga</strain>
    </source>
</reference>
<name>A0A6A4R5E8_LUPAL</name>
<keyword evidence="1" id="KW-0472">Membrane</keyword>
<keyword evidence="1" id="KW-0812">Transmembrane</keyword>
<evidence type="ECO:0000256" key="1">
    <source>
        <dbReference type="SAM" id="Phobius"/>
    </source>
</evidence>
<feature type="transmembrane region" description="Helical" evidence="1">
    <location>
        <begin position="27"/>
        <end position="50"/>
    </location>
</feature>
<dbReference type="EMBL" id="WOCE01000001">
    <property type="protein sequence ID" value="KAE9621211.1"/>
    <property type="molecule type" value="Genomic_DNA"/>
</dbReference>
<keyword evidence="1" id="KW-1133">Transmembrane helix</keyword>
<evidence type="ECO:0000313" key="2">
    <source>
        <dbReference type="EMBL" id="KAE9621211.1"/>
    </source>
</evidence>
<protein>
    <submittedName>
        <fullName evidence="2">Uncharacterized protein</fullName>
    </submittedName>
</protein>
<dbReference type="Proteomes" id="UP000447434">
    <property type="component" value="Chromosome 1"/>
</dbReference>
<accession>A0A6A4R5E8</accession>
<gene>
    <name evidence="2" type="ORF">Lalb_Chr01g0011241</name>
</gene>
<organism evidence="2 3">
    <name type="scientific">Lupinus albus</name>
    <name type="common">White lupine</name>
    <name type="synonym">Lupinus termis</name>
    <dbReference type="NCBI Taxonomy" id="3870"/>
    <lineage>
        <taxon>Eukaryota</taxon>
        <taxon>Viridiplantae</taxon>
        <taxon>Streptophyta</taxon>
        <taxon>Embryophyta</taxon>
        <taxon>Tracheophyta</taxon>
        <taxon>Spermatophyta</taxon>
        <taxon>Magnoliopsida</taxon>
        <taxon>eudicotyledons</taxon>
        <taxon>Gunneridae</taxon>
        <taxon>Pentapetalae</taxon>
        <taxon>rosids</taxon>
        <taxon>fabids</taxon>
        <taxon>Fabales</taxon>
        <taxon>Fabaceae</taxon>
        <taxon>Papilionoideae</taxon>
        <taxon>50 kb inversion clade</taxon>
        <taxon>genistoids sensu lato</taxon>
        <taxon>core genistoids</taxon>
        <taxon>Genisteae</taxon>
        <taxon>Lupinus</taxon>
    </lineage>
</organism>